<gene>
    <name evidence="1" type="ORF">S7711_11481</name>
</gene>
<dbReference type="InterPro" id="IPR037120">
    <property type="entry name" value="Haem_peroxidase_sf_animal"/>
</dbReference>
<dbReference type="PANTHER" id="PTHR11903">
    <property type="entry name" value="PROSTAGLANDIN G/H SYNTHASE"/>
    <property type="match status" value="1"/>
</dbReference>
<reference evidence="1 2" key="1">
    <citation type="journal article" date="2014" name="BMC Genomics">
        <title>Comparative genome sequencing reveals chemotype-specific gene clusters in the toxigenic black mold Stachybotrys.</title>
        <authorList>
            <person name="Semeiks J."/>
            <person name="Borek D."/>
            <person name="Otwinowski Z."/>
            <person name="Grishin N.V."/>
        </authorList>
    </citation>
    <scope>NUCLEOTIDE SEQUENCE [LARGE SCALE GENOMIC DNA]</scope>
    <source>
        <strain evidence="2">CBS 109288 / IBT 7711</strain>
    </source>
</reference>
<dbReference type="SUPFAM" id="SSF48113">
    <property type="entry name" value="Heme-dependent peroxidases"/>
    <property type="match status" value="1"/>
</dbReference>
<dbReference type="Proteomes" id="UP000028045">
    <property type="component" value="Unassembled WGS sequence"/>
</dbReference>
<organism evidence="1 2">
    <name type="scientific">Stachybotrys chartarum (strain CBS 109288 / IBT 7711)</name>
    <name type="common">Toxic black mold</name>
    <name type="synonym">Stilbospora chartarum</name>
    <dbReference type="NCBI Taxonomy" id="1280523"/>
    <lineage>
        <taxon>Eukaryota</taxon>
        <taxon>Fungi</taxon>
        <taxon>Dikarya</taxon>
        <taxon>Ascomycota</taxon>
        <taxon>Pezizomycotina</taxon>
        <taxon>Sordariomycetes</taxon>
        <taxon>Hypocreomycetidae</taxon>
        <taxon>Hypocreales</taxon>
        <taxon>Stachybotryaceae</taxon>
        <taxon>Stachybotrys</taxon>
    </lineage>
</organism>
<name>A0A084AU53_STACB</name>
<protein>
    <submittedName>
        <fullName evidence="1">Uncharacterized protein</fullName>
    </submittedName>
</protein>
<keyword evidence="2" id="KW-1185">Reference proteome</keyword>
<evidence type="ECO:0000313" key="1">
    <source>
        <dbReference type="EMBL" id="KEY68832.1"/>
    </source>
</evidence>
<dbReference type="HOGENOM" id="CLU_1541114_0_0_1"/>
<accession>A0A084AU53</accession>
<dbReference type="Gene3D" id="1.10.640.10">
    <property type="entry name" value="Haem peroxidase domain superfamily, animal type"/>
    <property type="match status" value="1"/>
</dbReference>
<sequence length="174" mass="19574">MEDPAGACGVRRVPKAVMIVEFQVILQACKWQVASLNEFLDFLGLKGHESFTDINKNHNIAKIFEQLDIDSDMVVLYPGLMIEDIKPTHSPRSGLCPIYTVGRAVLADANTLVHSDRFYTLDYNVVSLTNWGYDEVYCHGDVGGGWPACENNPLDTTNRQDMISWQRFKSIFTA</sequence>
<dbReference type="AlphaFoldDB" id="A0A084AU53"/>
<dbReference type="PANTHER" id="PTHR11903:SF37">
    <property type="entry name" value="PSI-PRODUCING OXYGENASE A"/>
    <property type="match status" value="1"/>
</dbReference>
<dbReference type="GO" id="GO:0020037">
    <property type="term" value="F:heme binding"/>
    <property type="evidence" value="ECO:0007669"/>
    <property type="project" value="InterPro"/>
</dbReference>
<proteinExistence type="predicted"/>
<dbReference type="GO" id="GO:0006979">
    <property type="term" value="P:response to oxidative stress"/>
    <property type="evidence" value="ECO:0007669"/>
    <property type="project" value="InterPro"/>
</dbReference>
<dbReference type="GO" id="GO:0004601">
    <property type="term" value="F:peroxidase activity"/>
    <property type="evidence" value="ECO:0007669"/>
    <property type="project" value="InterPro"/>
</dbReference>
<evidence type="ECO:0000313" key="2">
    <source>
        <dbReference type="Proteomes" id="UP000028045"/>
    </source>
</evidence>
<dbReference type="InterPro" id="IPR010255">
    <property type="entry name" value="Haem_peroxidase_sf"/>
</dbReference>
<dbReference type="EMBL" id="KL648561">
    <property type="protein sequence ID" value="KEY68832.1"/>
    <property type="molecule type" value="Genomic_DNA"/>
</dbReference>
<dbReference type="InterPro" id="IPR050783">
    <property type="entry name" value="Oxylipin_biosynth_metab"/>
</dbReference>